<accession>A0AAU7V8H5</accession>
<dbReference type="InterPro" id="IPR023346">
    <property type="entry name" value="Lysozyme-like_dom_sf"/>
</dbReference>
<dbReference type="EMBL" id="CP138335">
    <property type="protein sequence ID" value="XBW07572.1"/>
    <property type="molecule type" value="Genomic_DNA"/>
</dbReference>
<evidence type="ECO:0000259" key="4">
    <source>
        <dbReference type="PROSITE" id="PS51109"/>
    </source>
</evidence>
<dbReference type="SUPFAM" id="SSF53955">
    <property type="entry name" value="Lysozyme-like"/>
    <property type="match status" value="1"/>
</dbReference>
<dbReference type="PROSITE" id="PS51109">
    <property type="entry name" value="G5"/>
    <property type="match status" value="1"/>
</dbReference>
<dbReference type="Gene3D" id="1.10.530.10">
    <property type="match status" value="1"/>
</dbReference>
<dbReference type="InterPro" id="IPR010618">
    <property type="entry name" value="RPF"/>
</dbReference>
<gene>
    <name evidence="5" type="ORF">SAC06_07970</name>
</gene>
<dbReference type="RefSeq" id="WP_350257777.1">
    <property type="nucleotide sequence ID" value="NZ_CP138335.1"/>
</dbReference>
<dbReference type="InterPro" id="IPR007137">
    <property type="entry name" value="DUF348"/>
</dbReference>
<dbReference type="CDD" id="cd13925">
    <property type="entry name" value="RPF"/>
    <property type="match status" value="1"/>
</dbReference>
<dbReference type="SMART" id="SM01208">
    <property type="entry name" value="G5"/>
    <property type="match status" value="1"/>
</dbReference>
<evidence type="ECO:0000256" key="3">
    <source>
        <dbReference type="ARBA" id="ARBA00022801"/>
    </source>
</evidence>
<dbReference type="Pfam" id="PF07501">
    <property type="entry name" value="G5"/>
    <property type="match status" value="1"/>
</dbReference>
<name>A0AAU7V8H5_9ACTO</name>
<dbReference type="GO" id="GO:0016787">
    <property type="term" value="F:hydrolase activity"/>
    <property type="evidence" value="ECO:0007669"/>
    <property type="project" value="UniProtKB-KW"/>
</dbReference>
<protein>
    <submittedName>
        <fullName evidence="5">Transglycosylase family protein</fullName>
    </submittedName>
</protein>
<dbReference type="Pfam" id="PF06737">
    <property type="entry name" value="Transglycosylas"/>
    <property type="match status" value="1"/>
</dbReference>
<dbReference type="InterPro" id="IPR006311">
    <property type="entry name" value="TAT_signal"/>
</dbReference>
<comment type="similarity">
    <text evidence="1">Belongs to the transglycosylase family. Rpf subfamily.</text>
</comment>
<dbReference type="Gene3D" id="2.20.230.10">
    <property type="entry name" value="Resuscitation-promoting factor rpfb"/>
    <property type="match status" value="1"/>
</dbReference>
<dbReference type="InterPro" id="IPR011098">
    <property type="entry name" value="G5_dom"/>
</dbReference>
<keyword evidence="2" id="KW-0732">Signal</keyword>
<dbReference type="KEGG" id="sapp:SAC06_07970"/>
<dbReference type="AlphaFoldDB" id="A0AAU7V8H5"/>
<evidence type="ECO:0000256" key="2">
    <source>
        <dbReference type="ARBA" id="ARBA00022729"/>
    </source>
</evidence>
<organism evidence="5">
    <name type="scientific">Scrofimicrobium appendicitidis</name>
    <dbReference type="NCBI Taxonomy" id="3079930"/>
    <lineage>
        <taxon>Bacteria</taxon>
        <taxon>Bacillati</taxon>
        <taxon>Actinomycetota</taxon>
        <taxon>Actinomycetes</taxon>
        <taxon>Actinomycetales</taxon>
        <taxon>Actinomycetaceae</taxon>
        <taxon>Scrofimicrobium</taxon>
    </lineage>
</organism>
<dbReference type="Pfam" id="PF03990">
    <property type="entry name" value="DUF348"/>
    <property type="match status" value="2"/>
</dbReference>
<evidence type="ECO:0000256" key="1">
    <source>
        <dbReference type="ARBA" id="ARBA00010830"/>
    </source>
</evidence>
<evidence type="ECO:0000313" key="5">
    <source>
        <dbReference type="EMBL" id="XBW07572.1"/>
    </source>
</evidence>
<proteinExistence type="inferred from homology"/>
<reference evidence="5" key="1">
    <citation type="submission" date="2023-11" db="EMBL/GenBank/DDBJ databases">
        <title>Scrofimicrobium hongkongense sp. nov., isolated from a patient with peritonitis.</title>
        <authorList>
            <person name="Lao H.Y."/>
            <person name="Wong A.Y.P."/>
            <person name="Ng T.L."/>
            <person name="Wong R.Y.L."/>
            <person name="Yau M.C.Y."/>
            <person name="Lam J.Y.W."/>
            <person name="Siu G.K.H."/>
        </authorList>
    </citation>
    <scope>NUCLEOTIDE SEQUENCE</scope>
    <source>
        <strain evidence="5">R131</strain>
    </source>
</reference>
<dbReference type="PROSITE" id="PS51318">
    <property type="entry name" value="TAT"/>
    <property type="match status" value="1"/>
</dbReference>
<keyword evidence="3" id="KW-0378">Hydrolase</keyword>
<feature type="domain" description="G5" evidence="4">
    <location>
        <begin position="199"/>
        <end position="279"/>
    </location>
</feature>
<sequence>MGSFLLKMNRRAVITTAAAASVGVLAVAGVGVSQAHHTVTLRVDGVERIVSGFYPDVSSVLTAAEINLDEYDQVEPGLQSKLDDGATISVERAQPFTVRSTDGTDVHWAAGVSLDDIYDELNSDKPVEAITVSRSVTRTALPLTQAAREVTVRVNGKEQQVPTRGGETVGQILQAAGVDASPMDSIFAVPGEQGLAIEVTTETRKITSKKEDIPFEVQYVDDPELEQGVEEVTQVGQNGLRVIRTYEQVVAGKPRVSAVLSNVVSVQPVAQVVAVGTKEPAPTVSAATGAAGTDVSGVQVSNGDVWAALAQCESGGNPAANTGNGYYGLYQFSLGTWQSVGGVGLPSDASAAEQTQRAQILQQRSGWGQWPACAASLGLL</sequence>